<dbReference type="EMBL" id="BCSY01000008">
    <property type="protein sequence ID" value="GAS93236.1"/>
    <property type="molecule type" value="Genomic_DNA"/>
</dbReference>
<sequence length="62" mass="7064">MLTPRGWAFSKAAYRAYLGMYEYIPEIARHPVTYAAPDTWATYDAVAPVIQEAYDVFCAQIE</sequence>
<reference evidence="2" key="1">
    <citation type="journal article" date="2016" name="Genome Announc.">
        <title>Draft Genome Sequences of Five Rapidly Growing Mycobacterium Species, M. thermoresistibile, M. fortuitum subsp. acetamidolyticum, M. canariasense, M. brisbanense, and M. novocastrense.</title>
        <authorList>
            <person name="Katahira K."/>
            <person name="Ogura Y."/>
            <person name="Gotoh Y."/>
            <person name="Hayashi T."/>
        </authorList>
    </citation>
    <scope>NUCLEOTIDE SEQUENCE [LARGE SCALE GENOMIC DNA]</scope>
    <source>
        <strain evidence="2">JCM15298</strain>
    </source>
</reference>
<keyword evidence="2" id="KW-1185">Reference proteome</keyword>
<dbReference type="AlphaFoldDB" id="A0A100W7Q2"/>
<comment type="caution">
    <text evidence="1">The sequence shown here is derived from an EMBL/GenBank/DDBJ whole genome shotgun (WGS) entry which is preliminary data.</text>
</comment>
<dbReference type="Proteomes" id="UP000069443">
    <property type="component" value="Unassembled WGS sequence"/>
</dbReference>
<evidence type="ECO:0000313" key="2">
    <source>
        <dbReference type="Proteomes" id="UP000069443"/>
    </source>
</evidence>
<protein>
    <submittedName>
        <fullName evidence="1">Uncharacterized protein</fullName>
    </submittedName>
</protein>
<dbReference type="OrthoDB" id="4827574at2"/>
<accession>A0A100W7Q2</accession>
<dbReference type="RefSeq" id="WP_036439567.1">
    <property type="nucleotide sequence ID" value="NZ_BCSY01000008.1"/>
</dbReference>
<gene>
    <name evidence="1" type="ORF">RMCC_0202</name>
</gene>
<evidence type="ECO:0000313" key="1">
    <source>
        <dbReference type="EMBL" id="GAS93236.1"/>
    </source>
</evidence>
<reference evidence="2" key="2">
    <citation type="submission" date="2016-02" db="EMBL/GenBank/DDBJ databases">
        <title>Draft genome sequence of five rapidly growing Mycobacterium species.</title>
        <authorList>
            <person name="Katahira K."/>
            <person name="Gotou Y."/>
            <person name="Iida K."/>
            <person name="Ogura Y."/>
            <person name="Hayashi T."/>
        </authorList>
    </citation>
    <scope>NUCLEOTIDE SEQUENCE [LARGE SCALE GENOMIC DNA]</scope>
    <source>
        <strain evidence="2">JCM15298</strain>
    </source>
</reference>
<organism evidence="1 2">
    <name type="scientific">Mycolicibacterium canariasense</name>
    <name type="common">Mycobacterium canariasense</name>
    <dbReference type="NCBI Taxonomy" id="228230"/>
    <lineage>
        <taxon>Bacteria</taxon>
        <taxon>Bacillati</taxon>
        <taxon>Actinomycetota</taxon>
        <taxon>Actinomycetes</taxon>
        <taxon>Mycobacteriales</taxon>
        <taxon>Mycobacteriaceae</taxon>
        <taxon>Mycolicibacterium</taxon>
    </lineage>
</organism>
<dbReference type="STRING" id="228230.RMCC_0202"/>
<name>A0A100W7Q2_MYCCR</name>
<proteinExistence type="predicted"/>